<gene>
    <name evidence="2" type="ORF">FIBSPDRAFT_884078</name>
</gene>
<organism evidence="2 3">
    <name type="scientific">Athelia psychrophila</name>
    <dbReference type="NCBI Taxonomy" id="1759441"/>
    <lineage>
        <taxon>Eukaryota</taxon>
        <taxon>Fungi</taxon>
        <taxon>Dikarya</taxon>
        <taxon>Basidiomycota</taxon>
        <taxon>Agaricomycotina</taxon>
        <taxon>Agaricomycetes</taxon>
        <taxon>Agaricomycetidae</taxon>
        <taxon>Atheliales</taxon>
        <taxon>Atheliaceae</taxon>
        <taxon>Athelia</taxon>
    </lineage>
</organism>
<protein>
    <submittedName>
        <fullName evidence="2">Uncharacterized protein</fullName>
    </submittedName>
</protein>
<dbReference type="AlphaFoldDB" id="A0A166TEJ5"/>
<dbReference type="EMBL" id="KV417493">
    <property type="protein sequence ID" value="KZP30535.1"/>
    <property type="molecule type" value="Genomic_DNA"/>
</dbReference>
<accession>A0A166TEJ5</accession>
<keyword evidence="3" id="KW-1185">Reference proteome</keyword>
<name>A0A166TEJ5_9AGAM</name>
<proteinExistence type="predicted"/>
<feature type="region of interest" description="Disordered" evidence="1">
    <location>
        <begin position="69"/>
        <end position="88"/>
    </location>
</feature>
<dbReference type="Proteomes" id="UP000076532">
    <property type="component" value="Unassembled WGS sequence"/>
</dbReference>
<evidence type="ECO:0000313" key="3">
    <source>
        <dbReference type="Proteomes" id="UP000076532"/>
    </source>
</evidence>
<sequence length="246" mass="27414">MCLAPGQLWLAGATIRIRITDWFRGLMALVPAFVRRSEPQAWPSRVRFTIKSYHWHRSSSNFLRDNLDSPAPSGERLPHGSSQLNESRIGNDPARYYLPTLKVDRPLCYNYYARGPARHTATYLVIHVLFLSTLLSNRDKMLGSYVNGLWGERIGMAEAGMNTNHTGGGRISASGQIPSSCNKILNTAQAPEARDINSFFMINPPPAPSRSIIPILNKLSAAVVIQQLISNSIAQCTVRTIWIRVL</sequence>
<evidence type="ECO:0000256" key="1">
    <source>
        <dbReference type="SAM" id="MobiDB-lite"/>
    </source>
</evidence>
<evidence type="ECO:0000313" key="2">
    <source>
        <dbReference type="EMBL" id="KZP30535.1"/>
    </source>
</evidence>
<reference evidence="2 3" key="1">
    <citation type="journal article" date="2016" name="Mol. Biol. Evol.">
        <title>Comparative Genomics of Early-Diverging Mushroom-Forming Fungi Provides Insights into the Origins of Lignocellulose Decay Capabilities.</title>
        <authorList>
            <person name="Nagy L.G."/>
            <person name="Riley R."/>
            <person name="Tritt A."/>
            <person name="Adam C."/>
            <person name="Daum C."/>
            <person name="Floudas D."/>
            <person name="Sun H."/>
            <person name="Yadav J.S."/>
            <person name="Pangilinan J."/>
            <person name="Larsson K.H."/>
            <person name="Matsuura K."/>
            <person name="Barry K."/>
            <person name="Labutti K."/>
            <person name="Kuo R."/>
            <person name="Ohm R.A."/>
            <person name="Bhattacharya S.S."/>
            <person name="Shirouzu T."/>
            <person name="Yoshinaga Y."/>
            <person name="Martin F.M."/>
            <person name="Grigoriev I.V."/>
            <person name="Hibbett D.S."/>
        </authorList>
    </citation>
    <scope>NUCLEOTIDE SEQUENCE [LARGE SCALE GENOMIC DNA]</scope>
    <source>
        <strain evidence="2 3">CBS 109695</strain>
    </source>
</reference>